<sequence length="53" mass="5954">LLLPNIEDRKVKFSTNAKDRRGRGKAFIKMAVKENVSWDVSSCTPTISPDMCV</sequence>
<dbReference type="EMBL" id="AGBW02011923">
    <property type="protein sequence ID" value="OWR45929.1"/>
    <property type="molecule type" value="Genomic_DNA"/>
</dbReference>
<feature type="non-terminal residue" evidence="1">
    <location>
        <position position="1"/>
    </location>
</feature>
<dbReference type="Proteomes" id="UP000007151">
    <property type="component" value="Unassembled WGS sequence"/>
</dbReference>
<evidence type="ECO:0000313" key="2">
    <source>
        <dbReference type="Proteomes" id="UP000007151"/>
    </source>
</evidence>
<dbReference type="AlphaFoldDB" id="A0A212EWR0"/>
<comment type="caution">
    <text evidence="1">The sequence shown here is derived from an EMBL/GenBank/DDBJ whole genome shotgun (WGS) entry which is preliminary data.</text>
</comment>
<keyword evidence="2" id="KW-1185">Reference proteome</keyword>
<reference evidence="1 2" key="1">
    <citation type="journal article" date="2011" name="Cell">
        <title>The monarch butterfly genome yields insights into long-distance migration.</title>
        <authorList>
            <person name="Zhan S."/>
            <person name="Merlin C."/>
            <person name="Boore J.L."/>
            <person name="Reppert S.M."/>
        </authorList>
    </citation>
    <scope>NUCLEOTIDE SEQUENCE [LARGE SCALE GENOMIC DNA]</scope>
    <source>
        <strain evidence="1">F-2</strain>
    </source>
</reference>
<name>A0A212EWR0_DANPL</name>
<organism evidence="1 2">
    <name type="scientific">Danaus plexippus plexippus</name>
    <dbReference type="NCBI Taxonomy" id="278856"/>
    <lineage>
        <taxon>Eukaryota</taxon>
        <taxon>Metazoa</taxon>
        <taxon>Ecdysozoa</taxon>
        <taxon>Arthropoda</taxon>
        <taxon>Hexapoda</taxon>
        <taxon>Insecta</taxon>
        <taxon>Pterygota</taxon>
        <taxon>Neoptera</taxon>
        <taxon>Endopterygota</taxon>
        <taxon>Lepidoptera</taxon>
        <taxon>Glossata</taxon>
        <taxon>Ditrysia</taxon>
        <taxon>Papilionoidea</taxon>
        <taxon>Nymphalidae</taxon>
        <taxon>Danainae</taxon>
        <taxon>Danaini</taxon>
        <taxon>Danaina</taxon>
        <taxon>Danaus</taxon>
        <taxon>Danaus</taxon>
    </lineage>
</organism>
<evidence type="ECO:0000313" key="1">
    <source>
        <dbReference type="EMBL" id="OWR45929.1"/>
    </source>
</evidence>
<proteinExistence type="predicted"/>
<protein>
    <submittedName>
        <fullName evidence="1">Uncharacterized protein</fullName>
    </submittedName>
</protein>
<accession>A0A212EWR0</accession>
<dbReference type="KEGG" id="dpl:KGM_203493B"/>
<gene>
    <name evidence="1" type="ORF">KGM_203493B</name>
</gene>
<dbReference type="InParanoid" id="A0A212EWR0"/>